<reference evidence="2" key="1">
    <citation type="journal article" date="2021" name="BMC Genomics">
        <title>Chromosome-level genome assembly and manually-curated proteome of model necrotroph Parastagonospora nodorum Sn15 reveals a genome-wide trove of candidate effector homologs, and redundancy of virulence-related functions within an accessory chromosome.</title>
        <authorList>
            <person name="Bertazzoni S."/>
            <person name="Jones D.A.B."/>
            <person name="Phan H.T."/>
            <person name="Tan K.-C."/>
            <person name="Hane J.K."/>
        </authorList>
    </citation>
    <scope>NUCLEOTIDE SEQUENCE [LARGE SCALE GENOMIC DNA]</scope>
    <source>
        <strain evidence="2">SN15 / ATCC MYA-4574 / FGSC 10173)</strain>
    </source>
</reference>
<evidence type="ECO:0000313" key="1">
    <source>
        <dbReference type="EMBL" id="QRC92894.1"/>
    </source>
</evidence>
<dbReference type="KEGG" id="pno:SNOG_08053"/>
<dbReference type="VEuPathDB" id="FungiDB:JI435_080530"/>
<organism evidence="1 2">
    <name type="scientific">Phaeosphaeria nodorum (strain SN15 / ATCC MYA-4574 / FGSC 10173)</name>
    <name type="common">Glume blotch fungus</name>
    <name type="synonym">Parastagonospora nodorum</name>
    <dbReference type="NCBI Taxonomy" id="321614"/>
    <lineage>
        <taxon>Eukaryota</taxon>
        <taxon>Fungi</taxon>
        <taxon>Dikarya</taxon>
        <taxon>Ascomycota</taxon>
        <taxon>Pezizomycotina</taxon>
        <taxon>Dothideomycetes</taxon>
        <taxon>Pleosporomycetidae</taxon>
        <taxon>Pleosporales</taxon>
        <taxon>Pleosporineae</taxon>
        <taxon>Phaeosphaeriaceae</taxon>
        <taxon>Parastagonospora</taxon>
    </lineage>
</organism>
<dbReference type="Proteomes" id="UP000663193">
    <property type="component" value="Chromosome 2"/>
</dbReference>
<dbReference type="OrthoDB" id="3476937at2759"/>
<keyword evidence="2" id="KW-1185">Reference proteome</keyword>
<sequence length="191" mass="21506">MQRIDLDFSGDTDLSRFSETLDLLAVVPTNSTLPTFIGHWAPPEATARYVHMYTQLSAVQIEYLQDHKPHGTWTLPCPEADFSGFLSRQIVDLHTHSADPDMISKLSTSFAEQQAKDATQVQLFSIKVLRENNDGWLVPNTKLMWKWVKPQSAYRTSGAWESTLEKAVIDGEWSAGKGLVILVKSVREENS</sequence>
<evidence type="ECO:0000313" key="2">
    <source>
        <dbReference type="Proteomes" id="UP000663193"/>
    </source>
</evidence>
<proteinExistence type="predicted"/>
<gene>
    <name evidence="1" type="ORF">JI435_080530</name>
</gene>
<name>A0A7U2HWG5_PHANO</name>
<dbReference type="OMA" id="WAKPESV"/>
<dbReference type="AlphaFoldDB" id="A0A7U2HWG5"/>
<protein>
    <submittedName>
        <fullName evidence="1">Uncharacterized protein</fullName>
    </submittedName>
</protein>
<dbReference type="EMBL" id="CP069024">
    <property type="protein sequence ID" value="QRC92894.1"/>
    <property type="molecule type" value="Genomic_DNA"/>
</dbReference>
<dbReference type="RefSeq" id="XP_001798380.1">
    <property type="nucleotide sequence ID" value="XM_001798328.1"/>
</dbReference>
<accession>A0A7U2HWG5</accession>